<evidence type="ECO:0000313" key="4">
    <source>
        <dbReference type="Proteomes" id="UP000070133"/>
    </source>
</evidence>
<keyword evidence="2" id="KW-1133">Transmembrane helix</keyword>
<feature type="transmembrane region" description="Helical" evidence="2">
    <location>
        <begin position="144"/>
        <end position="163"/>
    </location>
</feature>
<dbReference type="Proteomes" id="UP000070133">
    <property type="component" value="Unassembled WGS sequence"/>
</dbReference>
<feature type="compositionally biased region" description="Polar residues" evidence="1">
    <location>
        <begin position="57"/>
        <end position="75"/>
    </location>
</feature>
<name>A0A139HEG8_9PEZI</name>
<feature type="region of interest" description="Disordered" evidence="1">
    <location>
        <begin position="44"/>
        <end position="75"/>
    </location>
</feature>
<proteinExistence type="predicted"/>
<sequence>MASHSDSAYLKTFALASTFYLGSAMATTTFLVFPPMLRPLLYKSQSQSQSQPPTPSNMRPSSSLNVPQTPIESGRLTPTVSSRGFDFALALGSSGAYKAVAQQFSAMETAMFRVQVPLEFATIAAFSVVAHRARVAGNGIWTRWATAAALLAAIFPFTGALMAPLGHKVARIAGDEEKIEPYEDAPIDREAEKSNTVQFIKKFAALSIARTAIVVGAGLVGASAWLA</sequence>
<dbReference type="EMBL" id="LFZN01000067">
    <property type="protein sequence ID" value="KXT00769.1"/>
    <property type="molecule type" value="Genomic_DNA"/>
</dbReference>
<feature type="transmembrane region" description="Helical" evidence="2">
    <location>
        <begin position="203"/>
        <end position="226"/>
    </location>
</feature>
<organism evidence="3 4">
    <name type="scientific">Pseudocercospora eumusae</name>
    <dbReference type="NCBI Taxonomy" id="321146"/>
    <lineage>
        <taxon>Eukaryota</taxon>
        <taxon>Fungi</taxon>
        <taxon>Dikarya</taxon>
        <taxon>Ascomycota</taxon>
        <taxon>Pezizomycotina</taxon>
        <taxon>Dothideomycetes</taxon>
        <taxon>Dothideomycetidae</taxon>
        <taxon>Mycosphaerellales</taxon>
        <taxon>Mycosphaerellaceae</taxon>
        <taxon>Pseudocercospora</taxon>
    </lineage>
</organism>
<keyword evidence="4" id="KW-1185">Reference proteome</keyword>
<evidence type="ECO:0008006" key="5">
    <source>
        <dbReference type="Google" id="ProtNLM"/>
    </source>
</evidence>
<reference evidence="3 4" key="1">
    <citation type="submission" date="2015-07" db="EMBL/GenBank/DDBJ databases">
        <title>Comparative genomics of the Sigatoka disease complex on banana suggests a link between parallel evolutionary changes in Pseudocercospora fijiensis and Pseudocercospora eumusae and increased virulence on the banana host.</title>
        <authorList>
            <person name="Chang T.-C."/>
            <person name="Salvucci A."/>
            <person name="Crous P.W."/>
            <person name="Stergiopoulos I."/>
        </authorList>
    </citation>
    <scope>NUCLEOTIDE SEQUENCE [LARGE SCALE GENOMIC DNA]</scope>
    <source>
        <strain evidence="3 4">CBS 114824</strain>
    </source>
</reference>
<evidence type="ECO:0000313" key="3">
    <source>
        <dbReference type="EMBL" id="KXT00769.1"/>
    </source>
</evidence>
<keyword evidence="2" id="KW-0812">Transmembrane</keyword>
<protein>
    <recommendedName>
        <fullName evidence="5">DUF1772 domain-containing protein</fullName>
    </recommendedName>
</protein>
<accession>A0A139HEG8</accession>
<dbReference type="OrthoDB" id="3687641at2759"/>
<dbReference type="Pfam" id="PF08592">
    <property type="entry name" value="Anthrone_oxy"/>
    <property type="match status" value="1"/>
</dbReference>
<gene>
    <name evidence="3" type="ORF">AC578_2943</name>
</gene>
<feature type="transmembrane region" description="Helical" evidence="2">
    <location>
        <begin position="12"/>
        <end position="33"/>
    </location>
</feature>
<comment type="caution">
    <text evidence="3">The sequence shown here is derived from an EMBL/GenBank/DDBJ whole genome shotgun (WGS) entry which is preliminary data.</text>
</comment>
<evidence type="ECO:0000256" key="1">
    <source>
        <dbReference type="SAM" id="MobiDB-lite"/>
    </source>
</evidence>
<dbReference type="InterPro" id="IPR013901">
    <property type="entry name" value="Anthrone_oxy"/>
</dbReference>
<keyword evidence="2" id="KW-0472">Membrane</keyword>
<evidence type="ECO:0000256" key="2">
    <source>
        <dbReference type="SAM" id="Phobius"/>
    </source>
</evidence>
<dbReference type="AlphaFoldDB" id="A0A139HEG8"/>